<dbReference type="EMBL" id="CM023483">
    <property type="protein sequence ID" value="KAH6936153.1"/>
    <property type="molecule type" value="Genomic_DNA"/>
</dbReference>
<dbReference type="Proteomes" id="UP000821845">
    <property type="component" value="Chromosome 3"/>
</dbReference>
<gene>
    <name evidence="1" type="ORF">HPB50_014191</name>
</gene>
<protein>
    <submittedName>
        <fullName evidence="1">Uncharacterized protein</fullName>
    </submittedName>
</protein>
<evidence type="ECO:0000313" key="2">
    <source>
        <dbReference type="Proteomes" id="UP000821845"/>
    </source>
</evidence>
<comment type="caution">
    <text evidence="1">The sequence shown here is derived from an EMBL/GenBank/DDBJ whole genome shotgun (WGS) entry which is preliminary data.</text>
</comment>
<evidence type="ECO:0000313" key="1">
    <source>
        <dbReference type="EMBL" id="KAH6936153.1"/>
    </source>
</evidence>
<name>A0ACB7SQT8_HYAAI</name>
<reference evidence="1" key="1">
    <citation type="submission" date="2020-05" db="EMBL/GenBank/DDBJ databases">
        <title>Large-scale comparative analyses of tick genomes elucidate their genetic diversity and vector capacities.</title>
        <authorList>
            <person name="Jia N."/>
            <person name="Wang J."/>
            <person name="Shi W."/>
            <person name="Du L."/>
            <person name="Sun Y."/>
            <person name="Zhan W."/>
            <person name="Jiang J."/>
            <person name="Wang Q."/>
            <person name="Zhang B."/>
            <person name="Ji P."/>
            <person name="Sakyi L.B."/>
            <person name="Cui X."/>
            <person name="Yuan T."/>
            <person name="Jiang B."/>
            <person name="Yang W."/>
            <person name="Lam T.T.-Y."/>
            <person name="Chang Q."/>
            <person name="Ding S."/>
            <person name="Wang X."/>
            <person name="Zhu J."/>
            <person name="Ruan X."/>
            <person name="Zhao L."/>
            <person name="Wei J."/>
            <person name="Que T."/>
            <person name="Du C."/>
            <person name="Cheng J."/>
            <person name="Dai P."/>
            <person name="Han X."/>
            <person name="Huang E."/>
            <person name="Gao Y."/>
            <person name="Liu J."/>
            <person name="Shao H."/>
            <person name="Ye R."/>
            <person name="Li L."/>
            <person name="Wei W."/>
            <person name="Wang X."/>
            <person name="Wang C."/>
            <person name="Yang T."/>
            <person name="Huo Q."/>
            <person name="Li W."/>
            <person name="Guo W."/>
            <person name="Chen H."/>
            <person name="Zhou L."/>
            <person name="Ni X."/>
            <person name="Tian J."/>
            <person name="Zhou Y."/>
            <person name="Sheng Y."/>
            <person name="Liu T."/>
            <person name="Pan Y."/>
            <person name="Xia L."/>
            <person name="Li J."/>
            <person name="Zhao F."/>
            <person name="Cao W."/>
        </authorList>
    </citation>
    <scope>NUCLEOTIDE SEQUENCE</scope>
    <source>
        <strain evidence="1">Hyas-2018</strain>
    </source>
</reference>
<organism evidence="1 2">
    <name type="scientific">Hyalomma asiaticum</name>
    <name type="common">Tick</name>
    <dbReference type="NCBI Taxonomy" id="266040"/>
    <lineage>
        <taxon>Eukaryota</taxon>
        <taxon>Metazoa</taxon>
        <taxon>Ecdysozoa</taxon>
        <taxon>Arthropoda</taxon>
        <taxon>Chelicerata</taxon>
        <taxon>Arachnida</taxon>
        <taxon>Acari</taxon>
        <taxon>Parasitiformes</taxon>
        <taxon>Ixodida</taxon>
        <taxon>Ixodoidea</taxon>
        <taxon>Ixodidae</taxon>
        <taxon>Hyalomminae</taxon>
        <taxon>Hyalomma</taxon>
    </lineage>
</organism>
<keyword evidence="2" id="KW-1185">Reference proteome</keyword>
<accession>A0ACB7SQT8</accession>
<proteinExistence type="predicted"/>
<sequence>MGKKSTVHVVTRVLRKLRSSAWGLSEGGIKRLAQALVQSRFLYGLPLRPVTPTPLDKIECINKTCLRIATGLPKYAKVEDMYGSGLLLPISDYVEPALQAQNERLKLTNAGRTIRNELGLSKADLPQILPTTPHWHDITVTDNQPLPKHMDKASDKQRRDYYAQRHI</sequence>